<keyword evidence="1 3" id="KW-0378">Hydrolase</keyword>
<evidence type="ECO:0000313" key="3">
    <source>
        <dbReference type="EMBL" id="MBJ6122449.1"/>
    </source>
</evidence>
<sequence>MRITPLLLILTLLTTPAAAQLATGHPTKNSFPLAAGNTAAPILHDPADHPVVARAAADLASDIRAVTGITTTATTTAPIPGTRPVIIGTLGRNRTIDALVRAGKLDVHRLRGAWESFLITVVRRPAPGLPAALVIVGSDRRGTAFGVYELSQSIGVSPWHWWADVPAKHHAALHIAAGTHRFGPPSVKYRGVFLNDEDWGLHPWAARTFEPENGGIGPKTYERLFDLMLRLKANTVWPAMHHVSAPFNRNPANAKLADDYAIVMGSSHAEPMLRDNVGEWTDAPDRFNYATNRDGVRAYWDERVRTNARYESLWTLGMRGIHDSGIVGADTPAGKIDLLDRVFADQRAMLAANIDPQVDRIPQMFVPYKEVLDLYRAGLKVPDDVTLVWPDDNFGYIRQFPNAAERRRSGGSGIYYHLSYLGAPLSYLWLGTTPPALIRTEMTRAFDQGARSVWIANVGDLKPAEIGVTAFLDLAWNVEASRTQTQATFLADWTARTFGGKTSQQIADVLNRWYTLNLERRPEHLQWWLPGQRARRSPLTPTQIDTRLAAFDALVADLDRIEPAIPPAQADAFFELVAYPVRAAALANRRYFAAERYATTIDAQPAIARRWGADANRSDTAIKALTRRFDTIAGGKWRGFMAEEPADNQWTSYRTVPLALPAAGLVDDSPPPTLSPASDPAIIEAESVEPPQGWRFVAGLGRGTGAMIAAGGTASLSYDLTLTTPQSLAIDILPTFPGGGGDSAFHLTVTIDGHPHAIVIPRTTGDPAWSAGVLDNLLSVPIPGTLPPGRHRVTIASADEGLALDRLRLAAPQ</sequence>
<dbReference type="Gene3D" id="2.60.120.1620">
    <property type="match status" value="1"/>
</dbReference>
<dbReference type="SUPFAM" id="SSF55545">
    <property type="entry name" value="beta-N-acetylhexosaminidase-like domain"/>
    <property type="match status" value="1"/>
</dbReference>
<evidence type="ECO:0000256" key="1">
    <source>
        <dbReference type="ARBA" id="ARBA00022801"/>
    </source>
</evidence>
<dbReference type="Gene3D" id="3.30.379.10">
    <property type="entry name" value="Chitobiase/beta-hexosaminidase domain 2-like"/>
    <property type="match status" value="1"/>
</dbReference>
<dbReference type="GO" id="GO:0016787">
    <property type="term" value="F:hydrolase activity"/>
    <property type="evidence" value="ECO:0007669"/>
    <property type="project" value="UniProtKB-KW"/>
</dbReference>
<dbReference type="Gene3D" id="1.20.58.2150">
    <property type="match status" value="1"/>
</dbReference>
<evidence type="ECO:0000256" key="2">
    <source>
        <dbReference type="SAM" id="SignalP"/>
    </source>
</evidence>
<feature type="signal peptide" evidence="2">
    <location>
        <begin position="1"/>
        <end position="19"/>
    </location>
</feature>
<name>A0ABS0XQZ0_9SPHN</name>
<protein>
    <submittedName>
        <fullName evidence="3">Glycosyl hydrolase 115 family protein</fullName>
    </submittedName>
</protein>
<dbReference type="PANTHER" id="PTHR37842:SF2">
    <property type="entry name" value="GYLCOSYL HYDROLASE 115 C-TERMINAL DOMAIN-CONTAINING PROTEIN"/>
    <property type="match status" value="1"/>
</dbReference>
<dbReference type="InterPro" id="IPR031924">
    <property type="entry name" value="GH115"/>
</dbReference>
<dbReference type="PANTHER" id="PTHR37842">
    <property type="match status" value="1"/>
</dbReference>
<dbReference type="EMBL" id="JAELXS010000006">
    <property type="protein sequence ID" value="MBJ6122449.1"/>
    <property type="molecule type" value="Genomic_DNA"/>
</dbReference>
<proteinExistence type="predicted"/>
<dbReference type="Gene3D" id="3.20.20.520">
    <property type="entry name" value="Glycosyl hydrolase family 115"/>
    <property type="match status" value="1"/>
</dbReference>
<evidence type="ECO:0000313" key="4">
    <source>
        <dbReference type="Proteomes" id="UP000640426"/>
    </source>
</evidence>
<reference evidence="4" key="1">
    <citation type="submission" date="2020-12" db="EMBL/GenBank/DDBJ databases">
        <title>Hymenobacter sp.</title>
        <authorList>
            <person name="Kim M.K."/>
        </authorList>
    </citation>
    <scope>NUCLEOTIDE SEQUENCE [LARGE SCALE GENOMIC DNA]</scope>
    <source>
        <strain evidence="4">BT553</strain>
    </source>
</reference>
<keyword evidence="2" id="KW-0732">Signal</keyword>
<dbReference type="InterPro" id="IPR042301">
    <property type="entry name" value="GH115_sf"/>
</dbReference>
<dbReference type="Proteomes" id="UP000640426">
    <property type="component" value="Unassembled WGS sequence"/>
</dbReference>
<dbReference type="Pfam" id="PF15979">
    <property type="entry name" value="Glyco_hydro_115"/>
    <property type="match status" value="1"/>
</dbReference>
<organism evidence="3 4">
    <name type="scientific">Sphingomonas mollis</name>
    <dbReference type="NCBI Taxonomy" id="2795726"/>
    <lineage>
        <taxon>Bacteria</taxon>
        <taxon>Pseudomonadati</taxon>
        <taxon>Pseudomonadota</taxon>
        <taxon>Alphaproteobacteria</taxon>
        <taxon>Sphingomonadales</taxon>
        <taxon>Sphingomonadaceae</taxon>
        <taxon>Sphingomonas</taxon>
    </lineage>
</organism>
<gene>
    <name evidence="3" type="ORF">JAO74_11670</name>
</gene>
<keyword evidence="4" id="KW-1185">Reference proteome</keyword>
<feature type="chain" id="PRO_5046658683" evidence="2">
    <location>
        <begin position="20"/>
        <end position="813"/>
    </location>
</feature>
<accession>A0ABS0XQZ0</accession>
<comment type="caution">
    <text evidence="3">The sequence shown here is derived from an EMBL/GenBank/DDBJ whole genome shotgun (WGS) entry which is preliminary data.</text>
</comment>
<dbReference type="InterPro" id="IPR029018">
    <property type="entry name" value="Hex-like_dom2"/>
</dbReference>
<dbReference type="RefSeq" id="WP_199038119.1">
    <property type="nucleotide sequence ID" value="NZ_JAELXS010000006.1"/>
</dbReference>